<organism evidence="2 3">
    <name type="scientific">Echria macrotheca</name>
    <dbReference type="NCBI Taxonomy" id="438768"/>
    <lineage>
        <taxon>Eukaryota</taxon>
        <taxon>Fungi</taxon>
        <taxon>Dikarya</taxon>
        <taxon>Ascomycota</taxon>
        <taxon>Pezizomycotina</taxon>
        <taxon>Sordariomycetes</taxon>
        <taxon>Sordariomycetidae</taxon>
        <taxon>Sordariales</taxon>
        <taxon>Schizotheciaceae</taxon>
        <taxon>Echria</taxon>
    </lineage>
</organism>
<dbReference type="EMBL" id="MU839837">
    <property type="protein sequence ID" value="KAK1753619.1"/>
    <property type="molecule type" value="Genomic_DNA"/>
</dbReference>
<dbReference type="Pfam" id="PF06985">
    <property type="entry name" value="HET"/>
    <property type="match status" value="1"/>
</dbReference>
<name>A0AAJ0BA95_9PEZI</name>
<dbReference type="Proteomes" id="UP001239445">
    <property type="component" value="Unassembled WGS sequence"/>
</dbReference>
<gene>
    <name evidence="2" type="ORF">QBC47DRAFT_415396</name>
</gene>
<dbReference type="InterPro" id="IPR010730">
    <property type="entry name" value="HET"/>
</dbReference>
<evidence type="ECO:0000313" key="3">
    <source>
        <dbReference type="Proteomes" id="UP001239445"/>
    </source>
</evidence>
<dbReference type="PANTHER" id="PTHR10622:SF10">
    <property type="entry name" value="HET DOMAIN-CONTAINING PROTEIN"/>
    <property type="match status" value="1"/>
</dbReference>
<reference evidence="2" key="1">
    <citation type="submission" date="2023-06" db="EMBL/GenBank/DDBJ databases">
        <title>Genome-scale phylogeny and comparative genomics of the fungal order Sordariales.</title>
        <authorList>
            <consortium name="Lawrence Berkeley National Laboratory"/>
            <person name="Hensen N."/>
            <person name="Bonometti L."/>
            <person name="Westerberg I."/>
            <person name="Brannstrom I.O."/>
            <person name="Guillou S."/>
            <person name="Cros-Aarteil S."/>
            <person name="Calhoun S."/>
            <person name="Haridas S."/>
            <person name="Kuo A."/>
            <person name="Mondo S."/>
            <person name="Pangilinan J."/>
            <person name="Riley R."/>
            <person name="Labutti K."/>
            <person name="Andreopoulos B."/>
            <person name="Lipzen A."/>
            <person name="Chen C."/>
            <person name="Yanf M."/>
            <person name="Daum C."/>
            <person name="Ng V."/>
            <person name="Clum A."/>
            <person name="Steindorff A."/>
            <person name="Ohm R."/>
            <person name="Martin F."/>
            <person name="Silar P."/>
            <person name="Natvig D."/>
            <person name="Lalanne C."/>
            <person name="Gautier V."/>
            <person name="Ament-Velasquez S.L."/>
            <person name="Kruys A."/>
            <person name="Hutchinson M.I."/>
            <person name="Powell A.J."/>
            <person name="Barry K."/>
            <person name="Miller A.N."/>
            <person name="Grigoriev I.V."/>
            <person name="Debuchy R."/>
            <person name="Gladieux P."/>
            <person name="Thoren M.H."/>
            <person name="Johannesson H."/>
        </authorList>
    </citation>
    <scope>NUCLEOTIDE SEQUENCE</scope>
    <source>
        <strain evidence="2">PSN4</strain>
    </source>
</reference>
<keyword evidence="3" id="KW-1185">Reference proteome</keyword>
<accession>A0AAJ0BA95</accession>
<sequence>MRLLHSQTLQFTDLTDDNTLPKYAILSHRWGDEEVTYEDMRGEVTAATKKKKGYHKIRACAAQARRDGFDYIWIDTCCIDKSSSAELTEAINRMFRWYRESAVCYAFLGDVPSLPQKTSGISLFATPRWKNEFFKKSVWFTRGWTLQELLAPRSVVFYSRDWMRVGTRASLALEISAVTGIPARVLTTGRLEGTSAAQRMSWAAGRRTARTEDVAYSLMGLFGVYMPMLYGEGEHAFLRLQQEIIRSSDDLSIFSWVDPHASPIAYRGLLARSPADFADCRDHSWRRSHSALCDITNKGIRMALQLVPRGQSGHQFAAVLPDVWRRDDRTARDPLPVVVHLKRVGEDQYARIDSHQRVGAEKEDVENLGQIPWTTVFVRQSVAIEGVHLDSSRADHIRVVRHHSYPWYVALPPLEVWPSQYWDEDTRTFKSGVTHRSGDADSPMKPVTFLSRRTAGRIVFTVNPGKALEQIIQVDSARTEIVREYPISSTCSDNDVHCHGHFHWLRSLTGRGIEWKMETRLKFDHKSGVLFIELCIAE</sequence>
<dbReference type="PANTHER" id="PTHR10622">
    <property type="entry name" value="HET DOMAIN-CONTAINING PROTEIN"/>
    <property type="match status" value="1"/>
</dbReference>
<proteinExistence type="predicted"/>
<protein>
    <submittedName>
        <fullName evidence="2">Heterokaryon incompatibility protein-domain-containing protein</fullName>
    </submittedName>
</protein>
<evidence type="ECO:0000313" key="2">
    <source>
        <dbReference type="EMBL" id="KAK1753619.1"/>
    </source>
</evidence>
<evidence type="ECO:0000259" key="1">
    <source>
        <dbReference type="Pfam" id="PF06985"/>
    </source>
</evidence>
<feature type="domain" description="Heterokaryon incompatibility" evidence="1">
    <location>
        <begin position="23"/>
        <end position="148"/>
    </location>
</feature>
<dbReference type="AlphaFoldDB" id="A0AAJ0BA95"/>
<comment type="caution">
    <text evidence="2">The sequence shown here is derived from an EMBL/GenBank/DDBJ whole genome shotgun (WGS) entry which is preliminary data.</text>
</comment>